<evidence type="ECO:0000256" key="9">
    <source>
        <dbReference type="ARBA" id="ARBA00023136"/>
    </source>
</evidence>
<evidence type="ECO:0000256" key="5">
    <source>
        <dbReference type="ARBA" id="ARBA00022679"/>
    </source>
</evidence>
<feature type="transmembrane region" description="Helical" evidence="11">
    <location>
        <begin position="162"/>
        <end position="190"/>
    </location>
</feature>
<comment type="subcellular location">
    <subcellularLocation>
        <location evidence="1 11">Endoplasmic reticulum membrane</location>
        <topology evidence="1 11">Multi-pass membrane protein</topology>
    </subcellularLocation>
</comment>
<dbReference type="EC" id="2.4.1.-" evidence="11"/>
<sequence length="481" mass="52054">MIFQTGYIHPDEFFQSSEVAAADVFDLCTQKPWEFTSLPTRSCLALYMLSGVVFKLLRWAHLLLNVPLSSAWLLYLPRAALVLESFTLDAAVFRASAALHLPTWLLLVLASSWPGFVLQLRTFSNALEALFLAVTLLIVTPLDRRSPVSTQARLLSTPRLAGAGSVAAAGAFVRFTFVLYVAPMLTYAVLQGTSHLRGREWMRAAARQAGVLGGALLGTCLALVLLDSAYFAQPPSSPTFGLPWRLQVTPWNSLRYNADPANLARHGLHPRWVHAMVNLPMLFGPLAVAAWISALKGLWQAAQCTGRWLLSTERGDAPSYPPELSTGASHQEGGVGIHTPPTGPPARECLPPSSGSEALRWALWGSVVLPLAGLSLAPHQEPRFLLPMMVPLCVLRGEALRARPLQDSMGGPLPCHRHDNTNNGSASRLVNSEGRARAAHAKSRRHAVISTGVAGSPFASQHATWSDLVKNDLRGFVCDVA</sequence>
<evidence type="ECO:0000256" key="6">
    <source>
        <dbReference type="ARBA" id="ARBA00022692"/>
    </source>
</evidence>
<dbReference type="InterPro" id="IPR005599">
    <property type="entry name" value="GPI_mannosylTrfase"/>
</dbReference>
<feature type="compositionally biased region" description="Polar residues" evidence="12">
    <location>
        <begin position="421"/>
        <end position="430"/>
    </location>
</feature>
<protein>
    <recommendedName>
        <fullName evidence="11">Mannosyltransferase</fullName>
        <ecNumber evidence="11">2.4.1.-</ecNumber>
    </recommendedName>
</protein>
<keyword evidence="14" id="KW-1185">Reference proteome</keyword>
<comment type="similarity">
    <text evidence="10">Belongs to the glycosyltransferase 22 family. PIGZ subfamily.</text>
</comment>
<proteinExistence type="inferred from homology"/>
<evidence type="ECO:0000256" key="8">
    <source>
        <dbReference type="ARBA" id="ARBA00022989"/>
    </source>
</evidence>
<comment type="caution">
    <text evidence="13">The sequence shown here is derived from an EMBL/GenBank/DDBJ whole genome shotgun (WGS) entry which is preliminary data.</text>
</comment>
<comment type="pathway">
    <text evidence="2">Glycolipid biosynthesis; glycosylphosphatidylinositol-anchor biosynthesis.</text>
</comment>
<evidence type="ECO:0000256" key="2">
    <source>
        <dbReference type="ARBA" id="ARBA00004687"/>
    </source>
</evidence>
<accession>A0AAE0L4F5</accession>
<dbReference type="GO" id="GO:0006506">
    <property type="term" value="P:GPI anchor biosynthetic process"/>
    <property type="evidence" value="ECO:0007669"/>
    <property type="project" value="UniProtKB-KW"/>
</dbReference>
<dbReference type="GO" id="GO:0005789">
    <property type="term" value="C:endoplasmic reticulum membrane"/>
    <property type="evidence" value="ECO:0007669"/>
    <property type="project" value="UniProtKB-SubCell"/>
</dbReference>
<keyword evidence="6 11" id="KW-0812">Transmembrane</keyword>
<dbReference type="Proteomes" id="UP001190700">
    <property type="component" value="Unassembled WGS sequence"/>
</dbReference>
<gene>
    <name evidence="13" type="ORF">CYMTET_20303</name>
</gene>
<dbReference type="EMBL" id="LGRX02009829">
    <property type="protein sequence ID" value="KAK3271340.1"/>
    <property type="molecule type" value="Genomic_DNA"/>
</dbReference>
<keyword evidence="3" id="KW-0337">GPI-anchor biosynthesis</keyword>
<keyword evidence="8 11" id="KW-1133">Transmembrane helix</keyword>
<evidence type="ECO:0000256" key="7">
    <source>
        <dbReference type="ARBA" id="ARBA00022824"/>
    </source>
</evidence>
<keyword evidence="9 11" id="KW-0472">Membrane</keyword>
<name>A0AAE0L4F5_9CHLO</name>
<keyword evidence="7 11" id="KW-0256">Endoplasmic reticulum</keyword>
<evidence type="ECO:0000313" key="14">
    <source>
        <dbReference type="Proteomes" id="UP001190700"/>
    </source>
</evidence>
<dbReference type="PANTHER" id="PTHR22760:SF3">
    <property type="entry name" value="GPI MANNOSYLTRANSFERASE 4"/>
    <property type="match status" value="1"/>
</dbReference>
<dbReference type="GO" id="GO:0000026">
    <property type="term" value="F:alpha-1,2-mannosyltransferase activity"/>
    <property type="evidence" value="ECO:0007669"/>
    <property type="project" value="TreeGrafter"/>
</dbReference>
<dbReference type="Pfam" id="PF03901">
    <property type="entry name" value="Glyco_transf_22"/>
    <property type="match status" value="1"/>
</dbReference>
<evidence type="ECO:0000256" key="10">
    <source>
        <dbReference type="ARBA" id="ARBA00038466"/>
    </source>
</evidence>
<feature type="region of interest" description="Disordered" evidence="12">
    <location>
        <begin position="413"/>
        <end position="434"/>
    </location>
</feature>
<evidence type="ECO:0000313" key="13">
    <source>
        <dbReference type="EMBL" id="KAK3271340.1"/>
    </source>
</evidence>
<feature type="transmembrane region" description="Helical" evidence="11">
    <location>
        <begin position="56"/>
        <end position="75"/>
    </location>
</feature>
<evidence type="ECO:0000256" key="4">
    <source>
        <dbReference type="ARBA" id="ARBA00022676"/>
    </source>
</evidence>
<organism evidence="13 14">
    <name type="scientific">Cymbomonas tetramitiformis</name>
    <dbReference type="NCBI Taxonomy" id="36881"/>
    <lineage>
        <taxon>Eukaryota</taxon>
        <taxon>Viridiplantae</taxon>
        <taxon>Chlorophyta</taxon>
        <taxon>Pyramimonadophyceae</taxon>
        <taxon>Pyramimonadales</taxon>
        <taxon>Pyramimonadaceae</taxon>
        <taxon>Cymbomonas</taxon>
    </lineage>
</organism>
<evidence type="ECO:0000256" key="3">
    <source>
        <dbReference type="ARBA" id="ARBA00022502"/>
    </source>
</evidence>
<keyword evidence="4 11" id="KW-0328">Glycosyltransferase</keyword>
<evidence type="ECO:0000256" key="11">
    <source>
        <dbReference type="RuleBase" id="RU363075"/>
    </source>
</evidence>
<keyword evidence="5" id="KW-0808">Transferase</keyword>
<feature type="transmembrane region" description="Helical" evidence="11">
    <location>
        <begin position="125"/>
        <end position="142"/>
    </location>
</feature>
<dbReference type="AlphaFoldDB" id="A0AAE0L4F5"/>
<evidence type="ECO:0000256" key="1">
    <source>
        <dbReference type="ARBA" id="ARBA00004477"/>
    </source>
</evidence>
<feature type="transmembrane region" description="Helical" evidence="11">
    <location>
        <begin position="272"/>
        <end position="292"/>
    </location>
</feature>
<dbReference type="PANTHER" id="PTHR22760">
    <property type="entry name" value="GLYCOSYLTRANSFERASE"/>
    <property type="match status" value="1"/>
</dbReference>
<evidence type="ECO:0000256" key="12">
    <source>
        <dbReference type="SAM" id="MobiDB-lite"/>
    </source>
</evidence>
<feature type="transmembrane region" description="Helical" evidence="11">
    <location>
        <begin position="211"/>
        <end position="232"/>
    </location>
</feature>
<reference evidence="13 14" key="1">
    <citation type="journal article" date="2015" name="Genome Biol. Evol.">
        <title>Comparative Genomics of a Bacterivorous Green Alga Reveals Evolutionary Causalities and Consequences of Phago-Mixotrophic Mode of Nutrition.</title>
        <authorList>
            <person name="Burns J.A."/>
            <person name="Paasch A."/>
            <person name="Narechania A."/>
            <person name="Kim E."/>
        </authorList>
    </citation>
    <scope>NUCLEOTIDE SEQUENCE [LARGE SCALE GENOMIC DNA]</scope>
    <source>
        <strain evidence="13 14">PLY_AMNH</strain>
    </source>
</reference>
<feature type="transmembrane region" description="Helical" evidence="11">
    <location>
        <begin position="95"/>
        <end position="118"/>
    </location>
</feature>